<reference evidence="2 3" key="1">
    <citation type="submission" date="2016-10" db="EMBL/GenBank/DDBJ databases">
        <authorList>
            <person name="de Groot N.N."/>
        </authorList>
    </citation>
    <scope>NUCLEOTIDE SEQUENCE [LARGE SCALE GENOMIC DNA]</scope>
    <source>
        <strain evidence="2 3">DSM 23399</strain>
    </source>
</reference>
<sequence length="176" mass="20188">MLYCLRVMCVLLVVLLVLFVSLTIIAFLAWDVNSKVILPEIVEKCSAFSLSDENVGTYLEVLTGIVALLFPISLQIINDAKGKYFSSQEVTSVVFKQREYKGLYAVLFVLITFTIVSFWEPIPKWVLFLMLCAITATLIFLYFFFKNLEEIISDFSQLVRKEEKSNIKKMLKDGQN</sequence>
<organism evidence="2 3">
    <name type="scientific">Algoriphagus aquimarinus</name>
    <dbReference type="NCBI Taxonomy" id="237018"/>
    <lineage>
        <taxon>Bacteria</taxon>
        <taxon>Pseudomonadati</taxon>
        <taxon>Bacteroidota</taxon>
        <taxon>Cytophagia</taxon>
        <taxon>Cytophagales</taxon>
        <taxon>Cyclobacteriaceae</taxon>
        <taxon>Algoriphagus</taxon>
    </lineage>
</organism>
<dbReference type="AlphaFoldDB" id="A0A1I1CAU4"/>
<feature type="transmembrane region" description="Helical" evidence="1">
    <location>
        <begin position="125"/>
        <end position="145"/>
    </location>
</feature>
<name>A0A1I1CAU4_9BACT</name>
<dbReference type="EMBL" id="FOKK01000027">
    <property type="protein sequence ID" value="SFB59779.1"/>
    <property type="molecule type" value="Genomic_DNA"/>
</dbReference>
<dbReference type="RefSeq" id="WP_139229163.1">
    <property type="nucleotide sequence ID" value="NZ_FOKK01000027.1"/>
</dbReference>
<dbReference type="Proteomes" id="UP000198790">
    <property type="component" value="Unassembled WGS sequence"/>
</dbReference>
<evidence type="ECO:0000256" key="1">
    <source>
        <dbReference type="SAM" id="Phobius"/>
    </source>
</evidence>
<evidence type="ECO:0000313" key="3">
    <source>
        <dbReference type="Proteomes" id="UP000198790"/>
    </source>
</evidence>
<feature type="transmembrane region" description="Helical" evidence="1">
    <location>
        <begin position="102"/>
        <end position="119"/>
    </location>
</feature>
<keyword evidence="1" id="KW-1133">Transmembrane helix</keyword>
<proteinExistence type="predicted"/>
<evidence type="ECO:0000313" key="2">
    <source>
        <dbReference type="EMBL" id="SFB59779.1"/>
    </source>
</evidence>
<dbReference type="STRING" id="237018.SAMN04489723_12712"/>
<keyword evidence="3" id="KW-1185">Reference proteome</keyword>
<feature type="transmembrane region" description="Helical" evidence="1">
    <location>
        <begin position="7"/>
        <end position="30"/>
    </location>
</feature>
<gene>
    <name evidence="2" type="ORF">SAMN04489723_12712</name>
</gene>
<keyword evidence="1" id="KW-0472">Membrane</keyword>
<feature type="transmembrane region" description="Helical" evidence="1">
    <location>
        <begin position="58"/>
        <end position="77"/>
    </location>
</feature>
<accession>A0A1I1CAU4</accession>
<protein>
    <submittedName>
        <fullName evidence="2">Uncharacterized protein</fullName>
    </submittedName>
</protein>
<keyword evidence="1" id="KW-0812">Transmembrane</keyword>